<organism evidence="2 3">
    <name type="scientific">Penaeus vannamei</name>
    <name type="common">Whiteleg shrimp</name>
    <name type="synonym">Litopenaeus vannamei</name>
    <dbReference type="NCBI Taxonomy" id="6689"/>
    <lineage>
        <taxon>Eukaryota</taxon>
        <taxon>Metazoa</taxon>
        <taxon>Ecdysozoa</taxon>
        <taxon>Arthropoda</taxon>
        <taxon>Crustacea</taxon>
        <taxon>Multicrustacea</taxon>
        <taxon>Malacostraca</taxon>
        <taxon>Eumalacostraca</taxon>
        <taxon>Eucarida</taxon>
        <taxon>Decapoda</taxon>
        <taxon>Dendrobranchiata</taxon>
        <taxon>Penaeoidea</taxon>
        <taxon>Penaeidae</taxon>
        <taxon>Penaeus</taxon>
    </lineage>
</organism>
<proteinExistence type="predicted"/>
<evidence type="ECO:0000256" key="1">
    <source>
        <dbReference type="SAM" id="Phobius"/>
    </source>
</evidence>
<dbReference type="AlphaFoldDB" id="A0A423U6C5"/>
<protein>
    <submittedName>
        <fullName evidence="2">Uncharacterized protein</fullName>
    </submittedName>
</protein>
<keyword evidence="1" id="KW-1133">Transmembrane helix</keyword>
<feature type="transmembrane region" description="Helical" evidence="1">
    <location>
        <begin position="33"/>
        <end position="54"/>
    </location>
</feature>
<sequence length="119" mass="12123">MKEGERPEEAKTAAGATRVRSPFRGAAVRSQRMLRAGALVFVGAALSAAGASYVSSAGGLSDAFLRELVARMGSGLADPPGTTWTFLLKAFWESEMDSRNALSQAPGGVATAAGPAGAH</sequence>
<dbReference type="Proteomes" id="UP000283509">
    <property type="component" value="Unassembled WGS sequence"/>
</dbReference>
<dbReference type="EMBL" id="QCYY01000577">
    <property type="protein sequence ID" value="ROT84242.1"/>
    <property type="molecule type" value="Genomic_DNA"/>
</dbReference>
<comment type="caution">
    <text evidence="2">The sequence shown here is derived from an EMBL/GenBank/DDBJ whole genome shotgun (WGS) entry which is preliminary data.</text>
</comment>
<accession>A0A423U6C5</accession>
<evidence type="ECO:0000313" key="2">
    <source>
        <dbReference type="EMBL" id="ROT84242.1"/>
    </source>
</evidence>
<reference evidence="2 3" key="2">
    <citation type="submission" date="2019-01" db="EMBL/GenBank/DDBJ databases">
        <title>The decoding of complex shrimp genome reveals the adaptation for benthos swimmer, frequently molting mechanism and breeding impact on genome.</title>
        <authorList>
            <person name="Sun Y."/>
            <person name="Gao Y."/>
            <person name="Yu Y."/>
        </authorList>
    </citation>
    <scope>NUCLEOTIDE SEQUENCE [LARGE SCALE GENOMIC DNA]</scope>
    <source>
        <tissue evidence="2">Muscle</tissue>
    </source>
</reference>
<gene>
    <name evidence="2" type="ORF">C7M84_022574</name>
</gene>
<keyword evidence="3" id="KW-1185">Reference proteome</keyword>
<reference evidence="2 3" key="1">
    <citation type="submission" date="2018-04" db="EMBL/GenBank/DDBJ databases">
        <authorList>
            <person name="Zhang X."/>
            <person name="Yuan J."/>
            <person name="Li F."/>
            <person name="Xiang J."/>
        </authorList>
    </citation>
    <scope>NUCLEOTIDE SEQUENCE [LARGE SCALE GENOMIC DNA]</scope>
    <source>
        <tissue evidence="2">Muscle</tissue>
    </source>
</reference>
<keyword evidence="1" id="KW-0472">Membrane</keyword>
<name>A0A423U6C5_PENVA</name>
<evidence type="ECO:0000313" key="3">
    <source>
        <dbReference type="Proteomes" id="UP000283509"/>
    </source>
</evidence>
<keyword evidence="1" id="KW-0812">Transmembrane</keyword>